<dbReference type="InterPro" id="IPR050232">
    <property type="entry name" value="FBL13/AtMIF1-like"/>
</dbReference>
<proteinExistence type="predicted"/>
<dbReference type="Pfam" id="PF08387">
    <property type="entry name" value="FBD"/>
    <property type="match status" value="1"/>
</dbReference>
<evidence type="ECO:0000313" key="3">
    <source>
        <dbReference type="Proteomes" id="UP001558713"/>
    </source>
</evidence>
<gene>
    <name evidence="2" type="ORF">V5N11_018489</name>
</gene>
<dbReference type="InterPro" id="IPR006566">
    <property type="entry name" value="FBD"/>
</dbReference>
<accession>A0ABD1BAC1</accession>
<evidence type="ECO:0000313" key="2">
    <source>
        <dbReference type="EMBL" id="KAL1211080.1"/>
    </source>
</evidence>
<dbReference type="PANTHER" id="PTHR31900:SF25">
    <property type="entry name" value="FBD DOMAIN-CONTAINING PROTEIN"/>
    <property type="match status" value="1"/>
</dbReference>
<organism evidence="2 3">
    <name type="scientific">Cardamine amara subsp. amara</name>
    <dbReference type="NCBI Taxonomy" id="228776"/>
    <lineage>
        <taxon>Eukaryota</taxon>
        <taxon>Viridiplantae</taxon>
        <taxon>Streptophyta</taxon>
        <taxon>Embryophyta</taxon>
        <taxon>Tracheophyta</taxon>
        <taxon>Spermatophyta</taxon>
        <taxon>Magnoliopsida</taxon>
        <taxon>eudicotyledons</taxon>
        <taxon>Gunneridae</taxon>
        <taxon>Pentapetalae</taxon>
        <taxon>rosids</taxon>
        <taxon>malvids</taxon>
        <taxon>Brassicales</taxon>
        <taxon>Brassicaceae</taxon>
        <taxon>Cardamineae</taxon>
        <taxon>Cardamine</taxon>
    </lineage>
</organism>
<sequence>MLPTILESCPKLESFILEIVHLYIRGKKKKEEPKVMFPTVHRCLVSSLKLVELKCSIPGYEREMELVRYLLKNSTILEKLKLDVYYTKKTKCDFLKELVAMPRGSSVCEVLVL</sequence>
<dbReference type="Proteomes" id="UP001558713">
    <property type="component" value="Unassembled WGS sequence"/>
</dbReference>
<comment type="caution">
    <text evidence="2">The sequence shown here is derived from an EMBL/GenBank/DDBJ whole genome shotgun (WGS) entry which is preliminary data.</text>
</comment>
<name>A0ABD1BAC1_CARAN</name>
<dbReference type="PANTHER" id="PTHR31900">
    <property type="entry name" value="F-BOX/RNI SUPERFAMILY PROTEIN-RELATED"/>
    <property type="match status" value="1"/>
</dbReference>
<reference evidence="2 3" key="1">
    <citation type="submission" date="2024-04" db="EMBL/GenBank/DDBJ databases">
        <title>Genome assembly C_amara_ONT_v2.</title>
        <authorList>
            <person name="Yant L."/>
            <person name="Moore C."/>
            <person name="Slenker M."/>
        </authorList>
    </citation>
    <scope>NUCLEOTIDE SEQUENCE [LARGE SCALE GENOMIC DNA]</scope>
    <source>
        <tissue evidence="2">Leaf</tissue>
    </source>
</reference>
<dbReference type="SMART" id="SM00579">
    <property type="entry name" value="FBD"/>
    <property type="match status" value="1"/>
</dbReference>
<feature type="domain" description="FBD" evidence="1">
    <location>
        <begin position="42"/>
        <end position="113"/>
    </location>
</feature>
<keyword evidence="3" id="KW-1185">Reference proteome</keyword>
<protein>
    <submittedName>
        <fullName evidence="2">F-box/FBD/LRR-repeat protein</fullName>
    </submittedName>
</protein>
<dbReference type="AlphaFoldDB" id="A0ABD1BAC1"/>
<dbReference type="EMBL" id="JBANAX010000384">
    <property type="protein sequence ID" value="KAL1211080.1"/>
    <property type="molecule type" value="Genomic_DNA"/>
</dbReference>
<evidence type="ECO:0000259" key="1">
    <source>
        <dbReference type="SMART" id="SM00579"/>
    </source>
</evidence>